<dbReference type="PANTHER" id="PTHR13720">
    <property type="entry name" value="WD-40 REPEAT PROTEIN"/>
    <property type="match status" value="1"/>
</dbReference>
<dbReference type="EMBL" id="KB547573">
    <property type="protein sequence ID" value="EMP30995.1"/>
    <property type="molecule type" value="Genomic_DNA"/>
</dbReference>
<evidence type="ECO:0000313" key="6">
    <source>
        <dbReference type="EMBL" id="EMP30995.1"/>
    </source>
</evidence>
<dbReference type="Proteomes" id="UP000031443">
    <property type="component" value="Unassembled WGS sequence"/>
</dbReference>
<evidence type="ECO:0000256" key="2">
    <source>
        <dbReference type="ARBA" id="ARBA00022737"/>
    </source>
</evidence>
<feature type="compositionally biased region" description="Low complexity" evidence="4">
    <location>
        <begin position="94"/>
        <end position="107"/>
    </location>
</feature>
<evidence type="ECO:0000313" key="7">
    <source>
        <dbReference type="Proteomes" id="UP000031443"/>
    </source>
</evidence>
<organism evidence="6 7">
    <name type="scientific">Chelonia mydas</name>
    <name type="common">Green sea-turtle</name>
    <name type="synonym">Chelonia agassizi</name>
    <dbReference type="NCBI Taxonomy" id="8469"/>
    <lineage>
        <taxon>Eukaryota</taxon>
        <taxon>Metazoa</taxon>
        <taxon>Chordata</taxon>
        <taxon>Craniata</taxon>
        <taxon>Vertebrata</taxon>
        <taxon>Euteleostomi</taxon>
        <taxon>Archelosauria</taxon>
        <taxon>Testudinata</taxon>
        <taxon>Testudines</taxon>
        <taxon>Cryptodira</taxon>
        <taxon>Durocryptodira</taxon>
        <taxon>Americhelydia</taxon>
        <taxon>Chelonioidea</taxon>
        <taxon>Cheloniidae</taxon>
        <taxon>Chelonia</taxon>
    </lineage>
</organism>
<evidence type="ECO:0000256" key="1">
    <source>
        <dbReference type="ARBA" id="ARBA00022574"/>
    </source>
</evidence>
<feature type="compositionally biased region" description="Polar residues" evidence="4">
    <location>
        <begin position="83"/>
        <end position="92"/>
    </location>
</feature>
<feature type="compositionally biased region" description="Basic and acidic residues" evidence="4">
    <location>
        <begin position="134"/>
        <end position="144"/>
    </location>
</feature>
<dbReference type="InterPro" id="IPR036322">
    <property type="entry name" value="WD40_repeat_dom_sf"/>
</dbReference>
<dbReference type="GO" id="GO:0008017">
    <property type="term" value="F:microtubule binding"/>
    <property type="evidence" value="ECO:0007669"/>
    <property type="project" value="TreeGrafter"/>
</dbReference>
<dbReference type="InterPro" id="IPR055439">
    <property type="entry name" value="Beta-prop_EML_1st"/>
</dbReference>
<dbReference type="GO" id="GO:0072686">
    <property type="term" value="C:mitotic spindle"/>
    <property type="evidence" value="ECO:0007669"/>
    <property type="project" value="TreeGrafter"/>
</dbReference>
<dbReference type="Pfam" id="PF23409">
    <property type="entry name" value="Beta-prop_EML"/>
    <property type="match status" value="1"/>
</dbReference>
<keyword evidence="7" id="KW-1185">Reference proteome</keyword>
<dbReference type="STRING" id="8469.M7B627"/>
<dbReference type="PROSITE" id="PS50294">
    <property type="entry name" value="WD_REPEATS_REGION"/>
    <property type="match status" value="1"/>
</dbReference>
<keyword evidence="1 3" id="KW-0853">WD repeat</keyword>
<gene>
    <name evidence="6" type="ORF">UY3_11898</name>
</gene>
<dbReference type="Gene3D" id="2.130.10.10">
    <property type="entry name" value="YVTN repeat-like/Quinoprotein amine dehydrogenase"/>
    <property type="match status" value="2"/>
</dbReference>
<dbReference type="AlphaFoldDB" id="M7B627"/>
<dbReference type="InterPro" id="IPR050630">
    <property type="entry name" value="WD_repeat_EMAP"/>
</dbReference>
<evidence type="ECO:0000256" key="4">
    <source>
        <dbReference type="SAM" id="MobiDB-lite"/>
    </source>
</evidence>
<feature type="compositionally biased region" description="Polar residues" evidence="4">
    <location>
        <begin position="117"/>
        <end position="128"/>
    </location>
</feature>
<sequence length="583" mass="64782">MEVTDRIASLEQRVQMQEDDIQLLKSALADVVRRLNITEEQQAMQNKKGPTKDQSMTKKAADAEPDKHVSAATTARPLVQTLPLRTTVNNGTVLPKKPSGSLPSPSGTRKETVAPATKSTVKRTSSAERVSPGGRRESYGDSKGSRNRTGSTSSSSSGKKNNENKPKEPMFSAEEGYVKMFLRGRPVTMYMPKDQVESYNLEAKVELPAKRLKLEWVAPLSLLSKVSNIPRVRGCVWQLPPHVRVWDSVTLNTLHIIGMGFFDRAVTCIAFSKSNGGSNLCSVDDSNDHVLSVWDWQKEERLADVKCSNEAVFAADFHPTDTNIIVTCGKSHLYFWTLDGNSLIKKQGLFEKQEKPKFVLCVTFSENGDTITGDSSGNILVWGKGTNRISYALQGAHEGGIFALCMLRDGTLVSGGGKDRKLISWNGNYQKLHKTEGHSSFITHLDWSVNSQYLVSNSGDYEILYWIPSTCKQVVSVETTRDIEWVTYTCTLGFHVFGVWPEGSDGTDINAVCRSHERKLLSTGDDFGKVHLFSYPCSQFRLVLASICQNEKHLILFGGLDLFILLLGKDTLLQWEKRTDSKV</sequence>
<feature type="domain" description="EML-like first beta-propeller" evidence="5">
    <location>
        <begin position="239"/>
        <end position="436"/>
    </location>
</feature>
<feature type="region of interest" description="Disordered" evidence="4">
    <location>
        <begin position="40"/>
        <end position="170"/>
    </location>
</feature>
<dbReference type="GO" id="GO:0005874">
    <property type="term" value="C:microtubule"/>
    <property type="evidence" value="ECO:0007669"/>
    <property type="project" value="UniProtKB-KW"/>
</dbReference>
<reference evidence="7" key="1">
    <citation type="journal article" date="2013" name="Nat. Genet.">
        <title>The draft genomes of soft-shell turtle and green sea turtle yield insights into the development and evolution of the turtle-specific body plan.</title>
        <authorList>
            <person name="Wang Z."/>
            <person name="Pascual-Anaya J."/>
            <person name="Zadissa A."/>
            <person name="Li W."/>
            <person name="Niimura Y."/>
            <person name="Huang Z."/>
            <person name="Li C."/>
            <person name="White S."/>
            <person name="Xiong Z."/>
            <person name="Fang D."/>
            <person name="Wang B."/>
            <person name="Ming Y."/>
            <person name="Chen Y."/>
            <person name="Zheng Y."/>
            <person name="Kuraku S."/>
            <person name="Pignatelli M."/>
            <person name="Herrero J."/>
            <person name="Beal K."/>
            <person name="Nozawa M."/>
            <person name="Li Q."/>
            <person name="Wang J."/>
            <person name="Zhang H."/>
            <person name="Yu L."/>
            <person name="Shigenobu S."/>
            <person name="Wang J."/>
            <person name="Liu J."/>
            <person name="Flicek P."/>
            <person name="Searle S."/>
            <person name="Wang J."/>
            <person name="Kuratani S."/>
            <person name="Yin Y."/>
            <person name="Aken B."/>
            <person name="Zhang G."/>
            <person name="Irie N."/>
        </authorList>
    </citation>
    <scope>NUCLEOTIDE SEQUENCE [LARGE SCALE GENOMIC DNA]</scope>
</reference>
<name>M7B627_CHEMY</name>
<evidence type="ECO:0000256" key="3">
    <source>
        <dbReference type="PROSITE-ProRule" id="PRU00221"/>
    </source>
</evidence>
<dbReference type="GO" id="GO:0000226">
    <property type="term" value="P:microtubule cytoskeleton organization"/>
    <property type="evidence" value="ECO:0007669"/>
    <property type="project" value="TreeGrafter"/>
</dbReference>
<dbReference type="SUPFAM" id="SSF50978">
    <property type="entry name" value="WD40 repeat-like"/>
    <property type="match status" value="1"/>
</dbReference>
<dbReference type="PANTHER" id="PTHR13720:SF22">
    <property type="entry name" value="ECHINODERM MICROTUBULE-ASSOCIATED PROTEIN-LIKE 1"/>
    <property type="match status" value="1"/>
</dbReference>
<protein>
    <submittedName>
        <fullName evidence="6">Echinoderm microtubule-associated protein-like 1</fullName>
    </submittedName>
</protein>
<feature type="compositionally biased region" description="Basic and acidic residues" evidence="4">
    <location>
        <begin position="55"/>
        <end position="69"/>
    </location>
</feature>
<dbReference type="CDD" id="cd21947">
    <property type="entry name" value="TD_EMAP1"/>
    <property type="match status" value="1"/>
</dbReference>
<dbReference type="PROSITE" id="PS50082">
    <property type="entry name" value="WD_REPEATS_2"/>
    <property type="match status" value="1"/>
</dbReference>
<feature type="compositionally biased region" description="Low complexity" evidence="4">
    <location>
        <begin position="147"/>
        <end position="159"/>
    </location>
</feature>
<evidence type="ECO:0000259" key="5">
    <source>
        <dbReference type="Pfam" id="PF23409"/>
    </source>
</evidence>
<feature type="repeat" description="WD" evidence="3">
    <location>
        <begin position="435"/>
        <end position="466"/>
    </location>
</feature>
<accession>M7B627</accession>
<dbReference type="InterPro" id="IPR001680">
    <property type="entry name" value="WD40_rpt"/>
</dbReference>
<proteinExistence type="predicted"/>
<keyword evidence="2" id="KW-0677">Repeat</keyword>
<dbReference type="InterPro" id="IPR015943">
    <property type="entry name" value="WD40/YVTN_repeat-like_dom_sf"/>
</dbReference>
<dbReference type="SMART" id="SM00320">
    <property type="entry name" value="WD40"/>
    <property type="match status" value="5"/>
</dbReference>